<dbReference type="Proteomes" id="UP000238350">
    <property type="component" value="Unassembled WGS sequence"/>
</dbReference>
<dbReference type="PANTHER" id="PTHR13131:SF5">
    <property type="entry name" value="CYSTINOSIN"/>
    <property type="match status" value="1"/>
</dbReference>
<evidence type="ECO:0000256" key="2">
    <source>
        <dbReference type="ARBA" id="ARBA00022448"/>
    </source>
</evidence>
<dbReference type="EMBL" id="NDIQ01000001">
    <property type="protein sequence ID" value="PRT53992.1"/>
    <property type="molecule type" value="Genomic_DNA"/>
</dbReference>
<dbReference type="AlphaFoldDB" id="A0A2T0FG63"/>
<keyword evidence="6 7" id="KW-0472">Membrane</keyword>
<keyword evidence="9" id="KW-1185">Reference proteome</keyword>
<keyword evidence="4" id="KW-0677">Repeat</keyword>
<reference evidence="8 9" key="1">
    <citation type="submission" date="2017-04" db="EMBL/GenBank/DDBJ databases">
        <title>Genome sequencing of [Candida] sorbophila.</title>
        <authorList>
            <person name="Ahn J.O."/>
        </authorList>
    </citation>
    <scope>NUCLEOTIDE SEQUENCE [LARGE SCALE GENOMIC DNA]</scope>
    <source>
        <strain evidence="8 9">DS02</strain>
    </source>
</reference>
<feature type="transmembrane region" description="Helical" evidence="7">
    <location>
        <begin position="42"/>
        <end position="62"/>
    </location>
</feature>
<name>A0A2T0FG63_9ASCO</name>
<dbReference type="GO" id="GO:0015184">
    <property type="term" value="F:L-cystine transmembrane transporter activity"/>
    <property type="evidence" value="ECO:0007669"/>
    <property type="project" value="TreeGrafter"/>
</dbReference>
<sequence length="262" mass="29945">MSLPLDLISVLLGWAYVVCWGVSLYPPVLLHRRMKSVEGMSIDFAFLNFFGCLAYMLSVGMLRYSTTVRLEYQLRHKNPPLVRFNDVVYGVHSLVLVAAVLFQFYCSGYRRSSGQHISRGVKVFSLVMVMAGCALLLHAWEISTTRRHYELVDVANIFGTVKIWLSAVKYIPQVLYNYKRKSTRGFSKTTPILDVLGAYFSVAQLALDAYLAGDITDMYKHPVKLLLSIVTLVFSLAFLIQHSIYRERTIPFHHEKNYEAEI</sequence>
<dbReference type="GO" id="GO:0012505">
    <property type="term" value="C:endomembrane system"/>
    <property type="evidence" value="ECO:0007669"/>
    <property type="project" value="UniProtKB-SubCell"/>
</dbReference>
<keyword evidence="5 7" id="KW-1133">Transmembrane helix</keyword>
<feature type="transmembrane region" description="Helical" evidence="7">
    <location>
        <begin position="225"/>
        <end position="245"/>
    </location>
</feature>
<keyword evidence="2" id="KW-0813">Transport</keyword>
<comment type="caution">
    <text evidence="8">The sequence shown here is derived from an EMBL/GenBank/DDBJ whole genome shotgun (WGS) entry which is preliminary data.</text>
</comment>
<organism evidence="8 9">
    <name type="scientific">Wickerhamiella sorbophila</name>
    <dbReference type="NCBI Taxonomy" id="45607"/>
    <lineage>
        <taxon>Eukaryota</taxon>
        <taxon>Fungi</taxon>
        <taxon>Dikarya</taxon>
        <taxon>Ascomycota</taxon>
        <taxon>Saccharomycotina</taxon>
        <taxon>Dipodascomycetes</taxon>
        <taxon>Dipodascales</taxon>
        <taxon>Trichomonascaceae</taxon>
        <taxon>Wickerhamiella</taxon>
    </lineage>
</organism>
<accession>A0A2T0FG63</accession>
<dbReference type="InterPro" id="IPR005282">
    <property type="entry name" value="LC_transporter"/>
</dbReference>
<dbReference type="Pfam" id="PF04193">
    <property type="entry name" value="PQ-loop"/>
    <property type="match status" value="2"/>
</dbReference>
<dbReference type="RefSeq" id="XP_024663938.1">
    <property type="nucleotide sequence ID" value="XM_024808170.1"/>
</dbReference>
<dbReference type="GeneID" id="36515361"/>
<dbReference type="GO" id="GO:0005774">
    <property type="term" value="C:vacuolar membrane"/>
    <property type="evidence" value="ECO:0007669"/>
    <property type="project" value="TreeGrafter"/>
</dbReference>
<feature type="transmembrane region" description="Helical" evidence="7">
    <location>
        <begin position="87"/>
        <end position="108"/>
    </location>
</feature>
<dbReference type="InterPro" id="IPR006603">
    <property type="entry name" value="PQ-loop_rpt"/>
</dbReference>
<feature type="transmembrane region" description="Helical" evidence="7">
    <location>
        <begin position="192"/>
        <end position="213"/>
    </location>
</feature>
<evidence type="ECO:0000256" key="4">
    <source>
        <dbReference type="ARBA" id="ARBA00022737"/>
    </source>
</evidence>
<feature type="transmembrane region" description="Helical" evidence="7">
    <location>
        <begin position="120"/>
        <end position="140"/>
    </location>
</feature>
<dbReference type="SMART" id="SM00679">
    <property type="entry name" value="CTNS"/>
    <property type="match status" value="2"/>
</dbReference>
<dbReference type="PANTHER" id="PTHR13131">
    <property type="entry name" value="CYSTINOSIN"/>
    <property type="match status" value="1"/>
</dbReference>
<feature type="transmembrane region" description="Helical" evidence="7">
    <location>
        <begin position="12"/>
        <end position="30"/>
    </location>
</feature>
<dbReference type="Gene3D" id="1.20.1280.290">
    <property type="match status" value="2"/>
</dbReference>
<evidence type="ECO:0000256" key="6">
    <source>
        <dbReference type="ARBA" id="ARBA00023136"/>
    </source>
</evidence>
<evidence type="ECO:0000256" key="3">
    <source>
        <dbReference type="ARBA" id="ARBA00022692"/>
    </source>
</evidence>
<evidence type="ECO:0000256" key="1">
    <source>
        <dbReference type="ARBA" id="ARBA00004127"/>
    </source>
</evidence>
<protein>
    <submittedName>
        <fullName evidence="8">Cystinosin</fullName>
    </submittedName>
</protein>
<dbReference type="OrthoDB" id="75720at2759"/>
<dbReference type="GO" id="GO:0000324">
    <property type="term" value="C:fungal-type vacuole"/>
    <property type="evidence" value="ECO:0007669"/>
    <property type="project" value="TreeGrafter"/>
</dbReference>
<dbReference type="STRING" id="45607.A0A2T0FG63"/>
<proteinExistence type="predicted"/>
<keyword evidence="3 7" id="KW-0812">Transmembrane</keyword>
<evidence type="ECO:0000256" key="5">
    <source>
        <dbReference type="ARBA" id="ARBA00022989"/>
    </source>
</evidence>
<evidence type="ECO:0000256" key="7">
    <source>
        <dbReference type="SAM" id="Phobius"/>
    </source>
</evidence>
<evidence type="ECO:0000313" key="9">
    <source>
        <dbReference type="Proteomes" id="UP000238350"/>
    </source>
</evidence>
<evidence type="ECO:0000313" key="8">
    <source>
        <dbReference type="EMBL" id="PRT53992.1"/>
    </source>
</evidence>
<comment type="subcellular location">
    <subcellularLocation>
        <location evidence="1">Endomembrane system</location>
        <topology evidence="1">Multi-pass membrane protein</topology>
    </subcellularLocation>
</comment>
<feature type="transmembrane region" description="Helical" evidence="7">
    <location>
        <begin position="152"/>
        <end position="171"/>
    </location>
</feature>
<gene>
    <name evidence="8" type="ORF">B9G98_01612</name>
</gene>